<dbReference type="PANTHER" id="PTHR42918">
    <property type="entry name" value="LYSYL-TRNA SYNTHETASE"/>
    <property type="match status" value="1"/>
</dbReference>
<evidence type="ECO:0000256" key="9">
    <source>
        <dbReference type="ARBA" id="ARBA00023146"/>
    </source>
</evidence>
<dbReference type="InterPro" id="IPR002313">
    <property type="entry name" value="Lys-tRNA-ligase_II"/>
</dbReference>
<reference evidence="14" key="2">
    <citation type="submission" date="2021-04" db="EMBL/GenBank/DDBJ databases">
        <authorList>
            <person name="Gilroy R."/>
        </authorList>
    </citation>
    <scope>NUCLEOTIDE SEQUENCE</scope>
    <source>
        <strain evidence="14">ChiSxjej3B15-572</strain>
    </source>
</reference>
<dbReference type="Gene3D" id="3.30.930.10">
    <property type="entry name" value="Bira Bifunctional Protein, Domain 2"/>
    <property type="match status" value="1"/>
</dbReference>
<dbReference type="GO" id="GO:0004824">
    <property type="term" value="F:lysine-tRNA ligase activity"/>
    <property type="evidence" value="ECO:0007669"/>
    <property type="project" value="UniProtKB-UniRule"/>
</dbReference>
<dbReference type="Pfam" id="PF00152">
    <property type="entry name" value="tRNA-synt_2"/>
    <property type="match status" value="1"/>
</dbReference>
<evidence type="ECO:0000256" key="2">
    <source>
        <dbReference type="ARBA" id="ARBA00008226"/>
    </source>
</evidence>
<dbReference type="PRINTS" id="PR00982">
    <property type="entry name" value="TRNASYNTHLYS"/>
</dbReference>
<keyword evidence="4 11" id="KW-0436">Ligase</keyword>
<comment type="similarity">
    <text evidence="2 11">Belongs to the class-II aminoacyl-tRNA synthetase family.</text>
</comment>
<dbReference type="NCBIfam" id="TIGR00499">
    <property type="entry name" value="lysS_bact"/>
    <property type="match status" value="1"/>
</dbReference>
<gene>
    <name evidence="11 14" type="primary">lysS</name>
    <name evidence="14" type="ORF">H9856_04910</name>
</gene>
<keyword evidence="8 11" id="KW-0648">Protein biosynthesis</keyword>
<comment type="catalytic activity">
    <reaction evidence="10 11 12">
        <text>tRNA(Lys) + L-lysine + ATP = L-lysyl-tRNA(Lys) + AMP + diphosphate</text>
        <dbReference type="Rhea" id="RHEA:20792"/>
        <dbReference type="Rhea" id="RHEA-COMP:9696"/>
        <dbReference type="Rhea" id="RHEA-COMP:9697"/>
        <dbReference type="ChEBI" id="CHEBI:30616"/>
        <dbReference type="ChEBI" id="CHEBI:32551"/>
        <dbReference type="ChEBI" id="CHEBI:33019"/>
        <dbReference type="ChEBI" id="CHEBI:78442"/>
        <dbReference type="ChEBI" id="CHEBI:78529"/>
        <dbReference type="ChEBI" id="CHEBI:456215"/>
        <dbReference type="EC" id="6.1.1.6"/>
    </reaction>
</comment>
<dbReference type="GO" id="GO:0000287">
    <property type="term" value="F:magnesium ion binding"/>
    <property type="evidence" value="ECO:0007669"/>
    <property type="project" value="UniProtKB-UniRule"/>
</dbReference>
<keyword evidence="5 11" id="KW-0479">Metal-binding</keyword>
<evidence type="ECO:0000256" key="8">
    <source>
        <dbReference type="ARBA" id="ARBA00022917"/>
    </source>
</evidence>
<evidence type="ECO:0000256" key="11">
    <source>
        <dbReference type="HAMAP-Rule" id="MF_00252"/>
    </source>
</evidence>
<dbReference type="Pfam" id="PF01336">
    <property type="entry name" value="tRNA_anti-codon"/>
    <property type="match status" value="1"/>
</dbReference>
<dbReference type="InterPro" id="IPR045864">
    <property type="entry name" value="aa-tRNA-synth_II/BPL/LPL"/>
</dbReference>
<evidence type="ECO:0000256" key="12">
    <source>
        <dbReference type="RuleBase" id="RU000336"/>
    </source>
</evidence>
<evidence type="ECO:0000256" key="5">
    <source>
        <dbReference type="ARBA" id="ARBA00022723"/>
    </source>
</evidence>
<feature type="binding site" evidence="11">
    <location>
        <position position="413"/>
    </location>
    <ligand>
        <name>Mg(2+)</name>
        <dbReference type="ChEBI" id="CHEBI:18420"/>
        <label>2</label>
    </ligand>
</feature>
<dbReference type="InterPro" id="IPR018149">
    <property type="entry name" value="Lys-tRNA-synth_II_C"/>
</dbReference>
<evidence type="ECO:0000256" key="10">
    <source>
        <dbReference type="ARBA" id="ARBA00048573"/>
    </source>
</evidence>
<dbReference type="EC" id="6.1.1.6" evidence="11"/>
<dbReference type="PROSITE" id="PS50862">
    <property type="entry name" value="AA_TRNA_LIGASE_II"/>
    <property type="match status" value="1"/>
</dbReference>
<dbReference type="Gene3D" id="2.40.50.140">
    <property type="entry name" value="Nucleic acid-binding proteins"/>
    <property type="match status" value="1"/>
</dbReference>
<protein>
    <recommendedName>
        <fullName evidence="11">Lysine--tRNA ligase</fullName>
        <ecNumber evidence="11">6.1.1.6</ecNumber>
    </recommendedName>
    <alternativeName>
        <fullName evidence="11">Lysyl-tRNA synthetase</fullName>
        <shortName evidence="11">LysRS</shortName>
    </alternativeName>
</protein>
<evidence type="ECO:0000256" key="3">
    <source>
        <dbReference type="ARBA" id="ARBA00022490"/>
    </source>
</evidence>
<dbReference type="InterPro" id="IPR012340">
    <property type="entry name" value="NA-bd_OB-fold"/>
</dbReference>
<dbReference type="GO" id="GO:0016740">
    <property type="term" value="F:transferase activity"/>
    <property type="evidence" value="ECO:0007669"/>
    <property type="project" value="UniProtKB-ARBA"/>
</dbReference>
<comment type="cofactor">
    <cofactor evidence="11 12">
        <name>Mg(2+)</name>
        <dbReference type="ChEBI" id="CHEBI:18420"/>
    </cofactor>
    <text evidence="11 12">Binds 3 Mg(2+) ions per subunit.</text>
</comment>
<dbReference type="CDD" id="cd04322">
    <property type="entry name" value="LysRS_N"/>
    <property type="match status" value="1"/>
</dbReference>
<dbReference type="InterPro" id="IPR044136">
    <property type="entry name" value="Lys-tRNA-ligase_II_N"/>
</dbReference>
<dbReference type="SUPFAM" id="SSF50249">
    <property type="entry name" value="Nucleic acid-binding proteins"/>
    <property type="match status" value="1"/>
</dbReference>
<dbReference type="FunFam" id="2.40.50.140:FF:000024">
    <property type="entry name" value="Lysine--tRNA ligase"/>
    <property type="match status" value="1"/>
</dbReference>
<dbReference type="EMBL" id="DXFH01000019">
    <property type="protein sequence ID" value="HIX35721.1"/>
    <property type="molecule type" value="Genomic_DNA"/>
</dbReference>
<accession>A0A9D2AKR2</accession>
<dbReference type="PANTHER" id="PTHR42918:SF15">
    <property type="entry name" value="LYSINE--TRNA LIGASE, CHLOROPLASTIC_MITOCHONDRIAL"/>
    <property type="match status" value="1"/>
</dbReference>
<dbReference type="FunFam" id="3.30.930.10:FF:000238">
    <property type="entry name" value="Lysine--tRNA ligase"/>
    <property type="match status" value="1"/>
</dbReference>
<evidence type="ECO:0000256" key="7">
    <source>
        <dbReference type="ARBA" id="ARBA00022840"/>
    </source>
</evidence>
<dbReference type="GO" id="GO:0006430">
    <property type="term" value="P:lysyl-tRNA aminoacylation"/>
    <property type="evidence" value="ECO:0007669"/>
    <property type="project" value="UniProtKB-UniRule"/>
</dbReference>
<evidence type="ECO:0000256" key="1">
    <source>
        <dbReference type="ARBA" id="ARBA00004496"/>
    </source>
</evidence>
<keyword evidence="9 11" id="KW-0030">Aminoacyl-tRNA synthetase</keyword>
<organism evidence="14 15">
    <name type="scientific">Candidatus Limosilactobacillus merdigallinarum</name>
    <dbReference type="NCBI Taxonomy" id="2838652"/>
    <lineage>
        <taxon>Bacteria</taxon>
        <taxon>Bacillati</taxon>
        <taxon>Bacillota</taxon>
        <taxon>Bacilli</taxon>
        <taxon>Lactobacillales</taxon>
        <taxon>Lactobacillaceae</taxon>
        <taxon>Limosilactobacillus</taxon>
    </lineage>
</organism>
<keyword evidence="6 11" id="KW-0547">Nucleotide-binding</keyword>
<dbReference type="CDD" id="cd00775">
    <property type="entry name" value="LysRS_core"/>
    <property type="match status" value="1"/>
</dbReference>
<dbReference type="Proteomes" id="UP000824231">
    <property type="component" value="Unassembled WGS sequence"/>
</dbReference>
<feature type="domain" description="Aminoacyl-transfer RNA synthetases class-II family profile" evidence="13">
    <location>
        <begin position="179"/>
        <end position="494"/>
    </location>
</feature>
<comment type="subcellular location">
    <subcellularLocation>
        <location evidence="1 11">Cytoplasm</location>
    </subcellularLocation>
</comment>
<dbReference type="InterPro" id="IPR004364">
    <property type="entry name" value="Aa-tRNA-synt_II"/>
</dbReference>
<name>A0A9D2AKR2_9LACO</name>
<dbReference type="InterPro" id="IPR006195">
    <property type="entry name" value="aa-tRNA-synth_II"/>
</dbReference>
<dbReference type="SUPFAM" id="SSF55681">
    <property type="entry name" value="Class II aaRS and biotin synthetases"/>
    <property type="match status" value="1"/>
</dbReference>
<feature type="binding site" evidence="11">
    <location>
        <position position="413"/>
    </location>
    <ligand>
        <name>Mg(2+)</name>
        <dbReference type="ChEBI" id="CHEBI:18420"/>
        <label>1</label>
    </ligand>
</feature>
<dbReference type="AlphaFoldDB" id="A0A9D2AKR2"/>
<dbReference type="GO" id="GO:0005524">
    <property type="term" value="F:ATP binding"/>
    <property type="evidence" value="ECO:0007669"/>
    <property type="project" value="UniProtKB-UniRule"/>
</dbReference>
<dbReference type="NCBIfam" id="NF001756">
    <property type="entry name" value="PRK00484.1"/>
    <property type="match status" value="1"/>
</dbReference>
<evidence type="ECO:0000259" key="13">
    <source>
        <dbReference type="PROSITE" id="PS50862"/>
    </source>
</evidence>
<feature type="binding site" evidence="11">
    <location>
        <position position="406"/>
    </location>
    <ligand>
        <name>Mg(2+)</name>
        <dbReference type="ChEBI" id="CHEBI:18420"/>
        <label>1</label>
    </ligand>
</feature>
<evidence type="ECO:0000313" key="14">
    <source>
        <dbReference type="EMBL" id="HIX35721.1"/>
    </source>
</evidence>
<reference evidence="14" key="1">
    <citation type="journal article" date="2021" name="PeerJ">
        <title>Extensive microbial diversity within the chicken gut microbiome revealed by metagenomics and culture.</title>
        <authorList>
            <person name="Gilroy R."/>
            <person name="Ravi A."/>
            <person name="Getino M."/>
            <person name="Pursley I."/>
            <person name="Horton D.L."/>
            <person name="Alikhan N.F."/>
            <person name="Baker D."/>
            <person name="Gharbi K."/>
            <person name="Hall N."/>
            <person name="Watson M."/>
            <person name="Adriaenssens E.M."/>
            <person name="Foster-Nyarko E."/>
            <person name="Jarju S."/>
            <person name="Secka A."/>
            <person name="Antonio M."/>
            <person name="Oren A."/>
            <person name="Chaudhuri R.R."/>
            <person name="La Ragione R."/>
            <person name="Hildebrand F."/>
            <person name="Pallen M.J."/>
        </authorList>
    </citation>
    <scope>NUCLEOTIDE SEQUENCE</scope>
    <source>
        <strain evidence="14">ChiSxjej3B15-572</strain>
    </source>
</reference>
<keyword evidence="11 12" id="KW-0460">Magnesium</keyword>
<comment type="subunit">
    <text evidence="11">Homodimer.</text>
</comment>
<dbReference type="GO" id="GO:0140096">
    <property type="term" value="F:catalytic activity, acting on a protein"/>
    <property type="evidence" value="ECO:0007669"/>
    <property type="project" value="UniProtKB-ARBA"/>
</dbReference>
<dbReference type="GO" id="GO:0000049">
    <property type="term" value="F:tRNA binding"/>
    <property type="evidence" value="ECO:0007669"/>
    <property type="project" value="TreeGrafter"/>
</dbReference>
<dbReference type="InterPro" id="IPR004365">
    <property type="entry name" value="NA-bd_OB_tRNA"/>
</dbReference>
<dbReference type="HAMAP" id="MF_00252">
    <property type="entry name" value="Lys_tRNA_synth_class2"/>
    <property type="match status" value="1"/>
</dbReference>
<keyword evidence="7 11" id="KW-0067">ATP-binding</keyword>
<comment type="caution">
    <text evidence="14">The sequence shown here is derived from an EMBL/GenBank/DDBJ whole genome shotgun (WGS) entry which is preliminary data.</text>
</comment>
<dbReference type="GO" id="GO:0005829">
    <property type="term" value="C:cytosol"/>
    <property type="evidence" value="ECO:0007669"/>
    <property type="project" value="TreeGrafter"/>
</dbReference>
<evidence type="ECO:0000256" key="4">
    <source>
        <dbReference type="ARBA" id="ARBA00022598"/>
    </source>
</evidence>
<evidence type="ECO:0000256" key="6">
    <source>
        <dbReference type="ARBA" id="ARBA00022741"/>
    </source>
</evidence>
<keyword evidence="3 11" id="KW-0963">Cytoplasm</keyword>
<sequence length="498" mass="57912">MGEEKLNDQMIVRRQKMQDLRDKGIDPFGHRFDPDHDISSDIHAKYDNYNSDLLAKEQNMVTVAGRMIAKRGSGKTSFADLLDRGGKIQFYVRKDIVGDDDYQVFKDSDIGDFWGITGDLFKTRAGELTIRARKITFLTKALRPLPDKYHGLSDPELVYRQRYLDLITNRDSFDRFITRTKIIKAIRRYMDENQFTEVETPILENVASGAEARPFITHHNALNIDMYLRIATELRLKRLIVGGMERVYELGRVFRNEGMDPYHNPEFDTMETYAAYFDFNDVMDETEGIFKAAAKEVTNDLKITYQGTELDFSKPFARMHMVDAIKKYTGVDFWQEMSVEDARKLADEHGVEYESWWKVGHIINAFFETLVQDKLQQPIFIYGHPKEISPLAHINRDDHRFTDRFELYILGKEYANAFTELNDPIDQRQRFEAEAKEHAEGNDEYQPIDEDFVEALEYGMPPTGGLGVGIDRLVMLMTDAKSIRDVLFFPTMRPKKDN</sequence>
<proteinExistence type="inferred from homology"/>
<evidence type="ECO:0000313" key="15">
    <source>
        <dbReference type="Proteomes" id="UP000824231"/>
    </source>
</evidence>